<dbReference type="eggNOG" id="ENOG502RZ16">
    <property type="taxonomic scope" value="Eukaryota"/>
</dbReference>
<dbReference type="InParanoid" id="E9HKV8"/>
<dbReference type="Gene3D" id="3.40.50.150">
    <property type="entry name" value="Vaccinia Virus protein VP39"/>
    <property type="match status" value="1"/>
</dbReference>
<feature type="domain" description="Methyltransferase FkbM" evidence="2">
    <location>
        <begin position="120"/>
        <end position="275"/>
    </location>
</feature>
<dbReference type="PANTHER" id="PTHR34009">
    <property type="entry name" value="PROTEIN STAR"/>
    <property type="match status" value="1"/>
</dbReference>
<organism evidence="3 4">
    <name type="scientific">Daphnia pulex</name>
    <name type="common">Water flea</name>
    <dbReference type="NCBI Taxonomy" id="6669"/>
    <lineage>
        <taxon>Eukaryota</taxon>
        <taxon>Metazoa</taxon>
        <taxon>Ecdysozoa</taxon>
        <taxon>Arthropoda</taxon>
        <taxon>Crustacea</taxon>
        <taxon>Branchiopoda</taxon>
        <taxon>Diplostraca</taxon>
        <taxon>Cladocera</taxon>
        <taxon>Anomopoda</taxon>
        <taxon>Daphniidae</taxon>
        <taxon>Daphnia</taxon>
    </lineage>
</organism>
<dbReference type="InterPro" id="IPR029063">
    <property type="entry name" value="SAM-dependent_MTases_sf"/>
</dbReference>
<dbReference type="GO" id="GO:0005886">
    <property type="term" value="C:plasma membrane"/>
    <property type="evidence" value="ECO:0000318"/>
    <property type="project" value="GO_Central"/>
</dbReference>
<dbReference type="PhylomeDB" id="E9HKV8"/>
<name>E9HKV8_DAPPU</name>
<dbReference type="AlphaFoldDB" id="E9HKV8"/>
<dbReference type="GO" id="GO:0005794">
    <property type="term" value="C:Golgi apparatus"/>
    <property type="evidence" value="ECO:0000318"/>
    <property type="project" value="GO_Central"/>
</dbReference>
<dbReference type="Pfam" id="PF05050">
    <property type="entry name" value="Methyltransf_21"/>
    <property type="match status" value="1"/>
</dbReference>
<dbReference type="GO" id="GO:0031902">
    <property type="term" value="C:late endosome membrane"/>
    <property type="evidence" value="ECO:0000318"/>
    <property type="project" value="GO_Central"/>
</dbReference>
<proteinExistence type="predicted"/>
<gene>
    <name evidence="3" type="ORF">DAPPUDRAFT_301984</name>
</gene>
<reference evidence="3 4" key="1">
    <citation type="journal article" date="2011" name="Science">
        <title>The ecoresponsive genome of Daphnia pulex.</title>
        <authorList>
            <person name="Colbourne J.K."/>
            <person name="Pfrender M.E."/>
            <person name="Gilbert D."/>
            <person name="Thomas W.K."/>
            <person name="Tucker A."/>
            <person name="Oakley T.H."/>
            <person name="Tokishita S."/>
            <person name="Aerts A."/>
            <person name="Arnold G.J."/>
            <person name="Basu M.K."/>
            <person name="Bauer D.J."/>
            <person name="Caceres C.E."/>
            <person name="Carmel L."/>
            <person name="Casola C."/>
            <person name="Choi J.H."/>
            <person name="Detter J.C."/>
            <person name="Dong Q."/>
            <person name="Dusheyko S."/>
            <person name="Eads B.D."/>
            <person name="Frohlich T."/>
            <person name="Geiler-Samerotte K.A."/>
            <person name="Gerlach D."/>
            <person name="Hatcher P."/>
            <person name="Jogdeo S."/>
            <person name="Krijgsveld J."/>
            <person name="Kriventseva E.V."/>
            <person name="Kultz D."/>
            <person name="Laforsch C."/>
            <person name="Lindquist E."/>
            <person name="Lopez J."/>
            <person name="Manak J.R."/>
            <person name="Muller J."/>
            <person name="Pangilinan J."/>
            <person name="Patwardhan R.P."/>
            <person name="Pitluck S."/>
            <person name="Pritham E.J."/>
            <person name="Rechtsteiner A."/>
            <person name="Rho M."/>
            <person name="Rogozin I.B."/>
            <person name="Sakarya O."/>
            <person name="Salamov A."/>
            <person name="Schaack S."/>
            <person name="Shapiro H."/>
            <person name="Shiga Y."/>
            <person name="Skalitzky C."/>
            <person name="Smith Z."/>
            <person name="Souvorov A."/>
            <person name="Sung W."/>
            <person name="Tang Z."/>
            <person name="Tsuchiya D."/>
            <person name="Tu H."/>
            <person name="Vos H."/>
            <person name="Wang M."/>
            <person name="Wolf Y.I."/>
            <person name="Yamagata H."/>
            <person name="Yamada T."/>
            <person name="Ye Y."/>
            <person name="Shaw J.R."/>
            <person name="Andrews J."/>
            <person name="Crease T.J."/>
            <person name="Tang H."/>
            <person name="Lucas S.M."/>
            <person name="Robertson H.M."/>
            <person name="Bork P."/>
            <person name="Koonin E.V."/>
            <person name="Zdobnov E.M."/>
            <person name="Grigoriev I.V."/>
            <person name="Lynch M."/>
            <person name="Boore J.L."/>
        </authorList>
    </citation>
    <scope>NUCLEOTIDE SEQUENCE [LARGE SCALE GENOMIC DNA]</scope>
</reference>
<dbReference type="OrthoDB" id="6357215at2759"/>
<dbReference type="Proteomes" id="UP000000305">
    <property type="component" value="Unassembled WGS sequence"/>
</dbReference>
<keyword evidence="1" id="KW-1133">Transmembrane helix</keyword>
<keyword evidence="4" id="KW-1185">Reference proteome</keyword>
<sequence length="297" mass="34451">MRRSTFAKGRPVALMTVLSVGFTLFFFRYCYLESSELNISNYISQFFLASICDIDYINSAKSALEQDDPCILRIIREKFLFPPSQNRLHLYDQRNHNPSQGQADVILDVLKHQKNGFFVECGALDGEQRSNTLYMELDLEWQGVLIEGDLKNYKKVLKKNRRVWTVPACLSTSPYPKTVVFNQALNLGRMSQNETIDEKREESVLVQCFPFFSILSALDRTQIDYFSLDIEGDEFTVLKTIPWDRVDIKTLSVEIAHDREDKKTIRAYMEQKGYDIVAPYPEEGDTVGNDFIFKKRQ</sequence>
<feature type="transmembrane region" description="Helical" evidence="1">
    <location>
        <begin position="12"/>
        <end position="29"/>
    </location>
</feature>
<evidence type="ECO:0000259" key="2">
    <source>
        <dbReference type="Pfam" id="PF05050"/>
    </source>
</evidence>
<dbReference type="HOGENOM" id="CLU_062907_0_0_1"/>
<dbReference type="InterPro" id="IPR053202">
    <property type="entry name" value="EGF_Rcpt_Signaling_Reg"/>
</dbReference>
<keyword evidence="1" id="KW-0472">Membrane</keyword>
<dbReference type="PANTHER" id="PTHR34009:SF2">
    <property type="entry name" value="PROTEIN STAR"/>
    <property type="match status" value="1"/>
</dbReference>
<dbReference type="InterPro" id="IPR006342">
    <property type="entry name" value="FkbM_mtfrase"/>
</dbReference>
<protein>
    <recommendedName>
        <fullName evidence="2">Methyltransferase FkbM domain-containing protein</fullName>
    </recommendedName>
</protein>
<dbReference type="SUPFAM" id="SSF53335">
    <property type="entry name" value="S-adenosyl-L-methionine-dependent methyltransferases"/>
    <property type="match status" value="1"/>
</dbReference>
<dbReference type="GO" id="GO:0006888">
    <property type="term" value="P:endoplasmic reticulum to Golgi vesicle-mediated transport"/>
    <property type="evidence" value="ECO:0000318"/>
    <property type="project" value="GO_Central"/>
</dbReference>
<dbReference type="GO" id="GO:0005789">
    <property type="term" value="C:endoplasmic reticulum membrane"/>
    <property type="evidence" value="ECO:0000318"/>
    <property type="project" value="GO_Central"/>
</dbReference>
<dbReference type="EMBL" id="GL732673">
    <property type="protein sequence ID" value="EFX67629.1"/>
    <property type="molecule type" value="Genomic_DNA"/>
</dbReference>
<dbReference type="KEGG" id="dpx:DAPPUDRAFT_301984"/>
<evidence type="ECO:0000313" key="4">
    <source>
        <dbReference type="Proteomes" id="UP000000305"/>
    </source>
</evidence>
<dbReference type="GO" id="GO:0016197">
    <property type="term" value="P:endosomal transport"/>
    <property type="evidence" value="ECO:0000318"/>
    <property type="project" value="GO_Central"/>
</dbReference>
<dbReference type="OMA" id="CILRIIR"/>
<accession>E9HKV8</accession>
<keyword evidence="1" id="KW-0812">Transmembrane</keyword>
<evidence type="ECO:0000256" key="1">
    <source>
        <dbReference type="SAM" id="Phobius"/>
    </source>
</evidence>
<evidence type="ECO:0000313" key="3">
    <source>
        <dbReference type="EMBL" id="EFX67629.1"/>
    </source>
</evidence>